<evidence type="ECO:0000313" key="3">
    <source>
        <dbReference type="EMBL" id="GFN87899.1"/>
    </source>
</evidence>
<keyword evidence="1" id="KW-1133">Transmembrane helix</keyword>
<feature type="signal peptide" evidence="2">
    <location>
        <begin position="1"/>
        <end position="22"/>
    </location>
</feature>
<keyword evidence="1" id="KW-0472">Membrane</keyword>
<organism evidence="3 4">
    <name type="scientific">Plakobranchus ocellatus</name>
    <dbReference type="NCBI Taxonomy" id="259542"/>
    <lineage>
        <taxon>Eukaryota</taxon>
        <taxon>Metazoa</taxon>
        <taxon>Spiralia</taxon>
        <taxon>Lophotrochozoa</taxon>
        <taxon>Mollusca</taxon>
        <taxon>Gastropoda</taxon>
        <taxon>Heterobranchia</taxon>
        <taxon>Euthyneura</taxon>
        <taxon>Panpulmonata</taxon>
        <taxon>Sacoglossa</taxon>
        <taxon>Placobranchoidea</taxon>
        <taxon>Plakobranchidae</taxon>
        <taxon>Plakobranchus</taxon>
    </lineage>
</organism>
<comment type="caution">
    <text evidence="3">The sequence shown here is derived from an EMBL/GenBank/DDBJ whole genome shotgun (WGS) entry which is preliminary data.</text>
</comment>
<evidence type="ECO:0000256" key="2">
    <source>
        <dbReference type="SAM" id="SignalP"/>
    </source>
</evidence>
<evidence type="ECO:0008006" key="5">
    <source>
        <dbReference type="Google" id="ProtNLM"/>
    </source>
</evidence>
<protein>
    <recommendedName>
        <fullName evidence="5">Secreted protein</fullName>
    </recommendedName>
</protein>
<keyword evidence="4" id="KW-1185">Reference proteome</keyword>
<evidence type="ECO:0000313" key="4">
    <source>
        <dbReference type="Proteomes" id="UP000735302"/>
    </source>
</evidence>
<dbReference type="EMBL" id="BLXT01001819">
    <property type="protein sequence ID" value="GFN87899.1"/>
    <property type="molecule type" value="Genomic_DNA"/>
</dbReference>
<feature type="transmembrane region" description="Helical" evidence="1">
    <location>
        <begin position="27"/>
        <end position="45"/>
    </location>
</feature>
<proteinExistence type="predicted"/>
<accession>A0AAV3YYC2</accession>
<evidence type="ECO:0000256" key="1">
    <source>
        <dbReference type="SAM" id="Phobius"/>
    </source>
</evidence>
<gene>
    <name evidence="3" type="ORF">PoB_001440500</name>
</gene>
<name>A0AAV3YYC2_9GAST</name>
<feature type="chain" id="PRO_5043539758" description="Secreted protein" evidence="2">
    <location>
        <begin position="23"/>
        <end position="77"/>
    </location>
</feature>
<reference evidence="3 4" key="1">
    <citation type="journal article" date="2021" name="Elife">
        <title>Chloroplast acquisition without the gene transfer in kleptoplastic sea slugs, Plakobranchus ocellatus.</title>
        <authorList>
            <person name="Maeda T."/>
            <person name="Takahashi S."/>
            <person name="Yoshida T."/>
            <person name="Shimamura S."/>
            <person name="Takaki Y."/>
            <person name="Nagai Y."/>
            <person name="Toyoda A."/>
            <person name="Suzuki Y."/>
            <person name="Arimoto A."/>
            <person name="Ishii H."/>
            <person name="Satoh N."/>
            <person name="Nishiyama T."/>
            <person name="Hasebe M."/>
            <person name="Maruyama T."/>
            <person name="Minagawa J."/>
            <person name="Obokata J."/>
            <person name="Shigenobu S."/>
        </authorList>
    </citation>
    <scope>NUCLEOTIDE SEQUENCE [LARGE SCALE GENOMIC DNA]</scope>
</reference>
<keyword evidence="2" id="KW-0732">Signal</keyword>
<keyword evidence="1" id="KW-0812">Transmembrane</keyword>
<dbReference type="Proteomes" id="UP000735302">
    <property type="component" value="Unassembled WGS sequence"/>
</dbReference>
<sequence>MVIWQSATSLVLQLLRAEFCLAQVEQAVLSVVVVVVVNVIHVVVVNHIRKCSLSRCTASPVSQLVLLHELVESGVKL</sequence>
<dbReference type="AlphaFoldDB" id="A0AAV3YYC2"/>